<dbReference type="GO" id="GO:0005829">
    <property type="term" value="C:cytosol"/>
    <property type="evidence" value="ECO:0007669"/>
    <property type="project" value="TreeGrafter"/>
</dbReference>
<comment type="caution">
    <text evidence="1">The sequence shown here is derived from an EMBL/GenBank/DDBJ whole genome shotgun (WGS) entry which is preliminary data.</text>
</comment>
<gene>
    <name evidence="1" type="ORF">A2777_05185</name>
</gene>
<reference evidence="1 2" key="1">
    <citation type="journal article" date="2016" name="Nat. Commun.">
        <title>Thousands of microbial genomes shed light on interconnected biogeochemical processes in an aquifer system.</title>
        <authorList>
            <person name="Anantharaman K."/>
            <person name="Brown C.T."/>
            <person name="Hug L.A."/>
            <person name="Sharon I."/>
            <person name="Castelle C.J."/>
            <person name="Probst A.J."/>
            <person name="Thomas B.C."/>
            <person name="Singh A."/>
            <person name="Wilkins M.J."/>
            <person name="Karaoz U."/>
            <person name="Brodie E.L."/>
            <person name="Williams K.H."/>
            <person name="Hubbard S.S."/>
            <person name="Banfield J.F."/>
        </authorList>
    </citation>
    <scope>NUCLEOTIDE SEQUENCE [LARGE SCALE GENOMIC DNA]</scope>
</reference>
<dbReference type="SUPFAM" id="SSF102405">
    <property type="entry name" value="MCP/YpsA-like"/>
    <property type="match status" value="1"/>
</dbReference>
<accession>A0A1F5YZV6</accession>
<dbReference type="Proteomes" id="UP000177354">
    <property type="component" value="Unassembled WGS sequence"/>
</dbReference>
<dbReference type="InterPro" id="IPR031100">
    <property type="entry name" value="LOG_fam"/>
</dbReference>
<dbReference type="InterPro" id="IPR052341">
    <property type="entry name" value="LOG_family_nucleotidases"/>
</dbReference>
<dbReference type="Gene3D" id="3.40.50.450">
    <property type="match status" value="1"/>
</dbReference>
<dbReference type="AlphaFoldDB" id="A0A1F5YZV6"/>
<evidence type="ECO:0000313" key="2">
    <source>
        <dbReference type="Proteomes" id="UP000177354"/>
    </source>
</evidence>
<name>A0A1F5YZV6_9BACT</name>
<dbReference type="Pfam" id="PF03641">
    <property type="entry name" value="Lysine_decarbox"/>
    <property type="match status" value="1"/>
</dbReference>
<sequence length="212" mass="23828">MYIIGDANFIKNWSLLHSPHLRNIDVELILMKNVVVFAGNECVKEREDYYYRLAYDTGKVLAENGFVTITGGGPGLMNEVMRGAVSTGGKTIAVCLEISGRKHTLFATEKTVYHSLSDRQNKLLSLGEAFISLPGGIGTLFEITQVLAMKRKEEISRDLPLILIGNPHFSNFNSLIRYLNKDGFVPPQITDFYRTVDNPQQAVDLLNRYNKK</sequence>
<evidence type="ECO:0000313" key="1">
    <source>
        <dbReference type="EMBL" id="OGG05750.1"/>
    </source>
</evidence>
<dbReference type="EMBL" id="MFJF01000026">
    <property type="protein sequence ID" value="OGG05750.1"/>
    <property type="molecule type" value="Genomic_DNA"/>
</dbReference>
<protein>
    <recommendedName>
        <fullName evidence="3">Cytokinin riboside 5'-monophosphate phosphoribohydrolase</fullName>
    </recommendedName>
</protein>
<evidence type="ECO:0008006" key="3">
    <source>
        <dbReference type="Google" id="ProtNLM"/>
    </source>
</evidence>
<organism evidence="1 2">
    <name type="scientific">Candidatus Gottesmanbacteria bacterium RIFCSPHIGHO2_01_FULL_40_15</name>
    <dbReference type="NCBI Taxonomy" id="1798376"/>
    <lineage>
        <taxon>Bacteria</taxon>
        <taxon>Candidatus Gottesmaniibacteriota</taxon>
    </lineage>
</organism>
<dbReference type="PANTHER" id="PTHR43393:SF3">
    <property type="entry name" value="LYSINE DECARBOXYLASE-LIKE PROTEIN"/>
    <property type="match status" value="1"/>
</dbReference>
<dbReference type="PANTHER" id="PTHR43393">
    <property type="entry name" value="CYTOKININ RIBOSIDE 5'-MONOPHOSPHATE PHOSPHORIBOHYDROLASE"/>
    <property type="match status" value="1"/>
</dbReference>
<proteinExistence type="predicted"/>